<evidence type="ECO:0000313" key="1">
    <source>
        <dbReference type="EMBL" id="CDW24944.1"/>
    </source>
</evidence>
<dbReference type="EMBL" id="HACA01007583">
    <property type="protein sequence ID" value="CDW24944.1"/>
    <property type="molecule type" value="Transcribed_RNA"/>
</dbReference>
<protein>
    <submittedName>
        <fullName evidence="1">Uncharacterized protein</fullName>
    </submittedName>
</protein>
<reference evidence="1" key="1">
    <citation type="submission" date="2014-05" db="EMBL/GenBank/DDBJ databases">
        <authorList>
            <person name="Chronopoulou M."/>
        </authorList>
    </citation>
    <scope>NUCLEOTIDE SEQUENCE</scope>
    <source>
        <tissue evidence="1">Whole organism</tissue>
    </source>
</reference>
<name>A0A0K2TG29_LEPSM</name>
<accession>A0A0K2TG29</accession>
<organism evidence="1">
    <name type="scientific">Lepeophtheirus salmonis</name>
    <name type="common">Salmon louse</name>
    <name type="synonym">Caligus salmonis</name>
    <dbReference type="NCBI Taxonomy" id="72036"/>
    <lineage>
        <taxon>Eukaryota</taxon>
        <taxon>Metazoa</taxon>
        <taxon>Ecdysozoa</taxon>
        <taxon>Arthropoda</taxon>
        <taxon>Crustacea</taxon>
        <taxon>Multicrustacea</taxon>
        <taxon>Hexanauplia</taxon>
        <taxon>Copepoda</taxon>
        <taxon>Siphonostomatoida</taxon>
        <taxon>Caligidae</taxon>
        <taxon>Lepeophtheirus</taxon>
    </lineage>
</organism>
<dbReference type="AlphaFoldDB" id="A0A0K2TG29"/>
<sequence>MTPDLSLSIELFASLGGRPARRYTIMAARRLYTENISRMYITITFPKLIQQFPNLLLLQTEVNHFKLSDPEFDERTSINMDLALGCKDIEV</sequence>
<proteinExistence type="predicted"/>